<evidence type="ECO:0000313" key="6">
    <source>
        <dbReference type="Proteomes" id="UP000521872"/>
    </source>
</evidence>
<dbReference type="PROSITE" id="PS00941">
    <property type="entry name" value="CARBOXYLESTERASE_B_2"/>
    <property type="match status" value="1"/>
</dbReference>
<keyword evidence="3" id="KW-0732">Signal</keyword>
<dbReference type="PANTHER" id="PTHR11559">
    <property type="entry name" value="CARBOXYLESTERASE"/>
    <property type="match status" value="1"/>
</dbReference>
<keyword evidence="2 3" id="KW-0378">Hydrolase</keyword>
<dbReference type="Pfam" id="PF00135">
    <property type="entry name" value="COesterase"/>
    <property type="match status" value="1"/>
</dbReference>
<dbReference type="InterPro" id="IPR019826">
    <property type="entry name" value="Carboxylesterase_B_AS"/>
</dbReference>
<dbReference type="Proteomes" id="UP000521872">
    <property type="component" value="Unassembled WGS sequence"/>
</dbReference>
<gene>
    <name evidence="5" type="ORF">D9613_005858</name>
</gene>
<dbReference type="PROSITE" id="PS00122">
    <property type="entry name" value="CARBOXYLESTERASE_B_1"/>
    <property type="match status" value="1"/>
</dbReference>
<keyword evidence="6" id="KW-1185">Reference proteome</keyword>
<feature type="signal peptide" evidence="3">
    <location>
        <begin position="1"/>
        <end position="19"/>
    </location>
</feature>
<accession>A0A8H4QVK2</accession>
<evidence type="ECO:0000256" key="1">
    <source>
        <dbReference type="ARBA" id="ARBA00005964"/>
    </source>
</evidence>
<dbReference type="EC" id="3.1.1.-" evidence="3"/>
<comment type="caution">
    <text evidence="5">The sequence shown here is derived from an EMBL/GenBank/DDBJ whole genome shotgun (WGS) entry which is preliminary data.</text>
</comment>
<feature type="domain" description="Carboxylesterase type B" evidence="4">
    <location>
        <begin position="40"/>
        <end position="473"/>
    </location>
</feature>
<evidence type="ECO:0000313" key="5">
    <source>
        <dbReference type="EMBL" id="KAF4617643.1"/>
    </source>
</evidence>
<reference evidence="5 6" key="1">
    <citation type="submission" date="2019-12" db="EMBL/GenBank/DDBJ databases">
        <authorList>
            <person name="Floudas D."/>
            <person name="Bentzer J."/>
            <person name="Ahren D."/>
            <person name="Johansson T."/>
            <person name="Persson P."/>
            <person name="Tunlid A."/>
        </authorList>
    </citation>
    <scope>NUCLEOTIDE SEQUENCE [LARGE SCALE GENOMIC DNA]</scope>
    <source>
        <strain evidence="5 6">CBS 102.39</strain>
    </source>
</reference>
<feature type="chain" id="PRO_5034620689" description="Carboxylic ester hydrolase" evidence="3">
    <location>
        <begin position="20"/>
        <end position="546"/>
    </location>
</feature>
<evidence type="ECO:0000256" key="3">
    <source>
        <dbReference type="RuleBase" id="RU361235"/>
    </source>
</evidence>
<name>A0A8H4QVK2_9AGAR</name>
<protein>
    <recommendedName>
        <fullName evidence="3">Carboxylic ester hydrolase</fullName>
        <ecNumber evidence="3">3.1.1.-</ecNumber>
    </recommendedName>
</protein>
<comment type="similarity">
    <text evidence="1 3">Belongs to the type-B carboxylesterase/lipase family.</text>
</comment>
<dbReference type="InterPro" id="IPR002018">
    <property type="entry name" value="CarbesteraseB"/>
</dbReference>
<sequence length="546" mass="59194">MTMISRVLLAGLVASYAYAAPSALSGPTVKLGDATFVGANLGTTQRFLGIPFAQPPVGNLRFRLPQPITYTNGTYDATDYGLSCGQQSVDLPIVTGLVAEAADFLVDTIFGKVFPDQEDCLTINIVKPKSATSKSKLPVVVWIFGGGFELGSTSMYDGGLIVGRSQAIGQPVVYVSMNYRLNGFGFLSSKEVKEAGVGNLGLHDQREALRWIQKYIGQFGGDPSKVTIWGESAGAISVSLQMLANGGNTEGLFRAGFMQSGAPIPVGDITHGQKYYDSIVKDTGCTSAKDTLQCLREVPYQKLKDAINNTPSIFAYQSLNLAWLPRTDGVFLTDDPLKLVQQGKVAQIPYITGNCDDEGTLFSLANLNVTTDAQFKTYLKNTFLPGIPDSAVDQIAKLYPSDVTQGSPFGTGIFNALTPQFKRLAAFQGDGVFQAPRRWFLQYTASKQNVWVFISKRLKSIPILGSAHFTDIINSYGGGEMGDHLIRFANTLNPNPVIGYQWPKYNLATKKVATYVEGLIPVVTGTDDFREEAMKYLTEVTLAYPV</sequence>
<dbReference type="Gene3D" id="3.40.50.1820">
    <property type="entry name" value="alpha/beta hydrolase"/>
    <property type="match status" value="1"/>
</dbReference>
<proteinExistence type="inferred from homology"/>
<dbReference type="InterPro" id="IPR029058">
    <property type="entry name" value="AB_hydrolase_fold"/>
</dbReference>
<dbReference type="GO" id="GO:0016787">
    <property type="term" value="F:hydrolase activity"/>
    <property type="evidence" value="ECO:0007669"/>
    <property type="project" value="UniProtKB-KW"/>
</dbReference>
<evidence type="ECO:0000259" key="4">
    <source>
        <dbReference type="Pfam" id="PF00135"/>
    </source>
</evidence>
<dbReference type="EMBL" id="JAACJL010000030">
    <property type="protein sequence ID" value="KAF4617643.1"/>
    <property type="molecule type" value="Genomic_DNA"/>
</dbReference>
<organism evidence="5 6">
    <name type="scientific">Agrocybe pediades</name>
    <dbReference type="NCBI Taxonomy" id="84607"/>
    <lineage>
        <taxon>Eukaryota</taxon>
        <taxon>Fungi</taxon>
        <taxon>Dikarya</taxon>
        <taxon>Basidiomycota</taxon>
        <taxon>Agaricomycotina</taxon>
        <taxon>Agaricomycetes</taxon>
        <taxon>Agaricomycetidae</taxon>
        <taxon>Agaricales</taxon>
        <taxon>Agaricineae</taxon>
        <taxon>Strophariaceae</taxon>
        <taxon>Agrocybe</taxon>
    </lineage>
</organism>
<dbReference type="SUPFAM" id="SSF53474">
    <property type="entry name" value="alpha/beta-Hydrolases"/>
    <property type="match status" value="1"/>
</dbReference>
<dbReference type="AlphaFoldDB" id="A0A8H4QVK2"/>
<dbReference type="InterPro" id="IPR019819">
    <property type="entry name" value="Carboxylesterase_B_CS"/>
</dbReference>
<dbReference type="InterPro" id="IPR050309">
    <property type="entry name" value="Type-B_Carboxylest/Lipase"/>
</dbReference>
<evidence type="ECO:0000256" key="2">
    <source>
        <dbReference type="ARBA" id="ARBA00022801"/>
    </source>
</evidence>